<feature type="signal peptide" evidence="3">
    <location>
        <begin position="1"/>
        <end position="30"/>
    </location>
</feature>
<evidence type="ECO:0000313" key="6">
    <source>
        <dbReference type="Proteomes" id="UP000238083"/>
    </source>
</evidence>
<comment type="caution">
    <text evidence="5">The sequence shown here is derived from an EMBL/GenBank/DDBJ whole genome shotgun (WGS) entry which is preliminary data.</text>
</comment>
<protein>
    <submittedName>
        <fullName evidence="5">V8-like Glu-specific endopeptidase</fullName>
    </submittedName>
</protein>
<evidence type="ECO:0000259" key="4">
    <source>
        <dbReference type="Pfam" id="PF00089"/>
    </source>
</evidence>
<dbReference type="InterPro" id="IPR043504">
    <property type="entry name" value="Peptidase_S1_PA_chymotrypsin"/>
</dbReference>
<evidence type="ECO:0000256" key="3">
    <source>
        <dbReference type="SAM" id="SignalP"/>
    </source>
</evidence>
<dbReference type="SUPFAM" id="SSF50494">
    <property type="entry name" value="Trypsin-like serine proteases"/>
    <property type="match status" value="1"/>
</dbReference>
<keyword evidence="6" id="KW-1185">Reference proteome</keyword>
<keyword evidence="1 3" id="KW-0732">Signal</keyword>
<dbReference type="Gene3D" id="2.40.10.10">
    <property type="entry name" value="Trypsin-like serine proteases"/>
    <property type="match status" value="2"/>
</dbReference>
<feature type="domain" description="Peptidase S1" evidence="4">
    <location>
        <begin position="144"/>
        <end position="344"/>
    </location>
</feature>
<sequence>MRRLVSATSAGALALASAAFTITGAVSASAVPVTATGSSGSSASLLSTADASAQQAALDYWTPERMAQATPVDRVVPARARAGTASSTTSGTTPATTSDATSAPSTHRSTLATGAAPAMTRQTRSAADVVTGASVSRATTWTGTAVPTVGRLYFTQGRGKYECSASSVASPRGNVVVTAGHCVTEGGLASTNVVFVPGLTPTSEPNGRFSVTKLFTTAQWKNGDQASAAALNYDVGFAVVATGTNGKSLRDTVGAYDVEFSDALGQVTVLGYPGQGPTADGNTLQFCSGLQFVDNGDDATTDHATQCDLAGGSSGGPWLRGFDAARRTGTVTSVVSFSYDDGSGILYGPRFGDVVQAVYTETLAAS</sequence>
<dbReference type="PANTHER" id="PTHR15462:SF8">
    <property type="entry name" value="SERINE PROTEASE"/>
    <property type="match status" value="1"/>
</dbReference>
<dbReference type="InterPro" id="IPR009003">
    <property type="entry name" value="Peptidase_S1_PA"/>
</dbReference>
<name>A0A2T0RBQ9_9ACTN</name>
<dbReference type="RefSeq" id="WP_146149288.1">
    <property type="nucleotide sequence ID" value="NZ_PVZF01000001.1"/>
</dbReference>
<proteinExistence type="predicted"/>
<dbReference type="PROSITE" id="PS00134">
    <property type="entry name" value="TRYPSIN_HIS"/>
    <property type="match status" value="1"/>
</dbReference>
<evidence type="ECO:0000256" key="2">
    <source>
        <dbReference type="SAM" id="MobiDB-lite"/>
    </source>
</evidence>
<organism evidence="5 6">
    <name type="scientific">Kineococcus rhizosphaerae</name>
    <dbReference type="NCBI Taxonomy" id="559628"/>
    <lineage>
        <taxon>Bacteria</taxon>
        <taxon>Bacillati</taxon>
        <taxon>Actinomycetota</taxon>
        <taxon>Actinomycetes</taxon>
        <taxon>Kineosporiales</taxon>
        <taxon>Kineosporiaceae</taxon>
        <taxon>Kineococcus</taxon>
    </lineage>
</organism>
<dbReference type="PANTHER" id="PTHR15462">
    <property type="entry name" value="SERINE PROTEASE"/>
    <property type="match status" value="1"/>
</dbReference>
<dbReference type="EMBL" id="PVZF01000001">
    <property type="protein sequence ID" value="PRY18577.1"/>
    <property type="molecule type" value="Genomic_DNA"/>
</dbReference>
<dbReference type="GO" id="GO:0004252">
    <property type="term" value="F:serine-type endopeptidase activity"/>
    <property type="evidence" value="ECO:0007669"/>
    <property type="project" value="InterPro"/>
</dbReference>
<feature type="compositionally biased region" description="Low complexity" evidence="2">
    <location>
        <begin position="78"/>
        <end position="106"/>
    </location>
</feature>
<evidence type="ECO:0000256" key="1">
    <source>
        <dbReference type="ARBA" id="ARBA00022729"/>
    </source>
</evidence>
<reference evidence="5 6" key="1">
    <citation type="submission" date="2018-03" db="EMBL/GenBank/DDBJ databases">
        <title>Genomic Encyclopedia of Archaeal and Bacterial Type Strains, Phase II (KMG-II): from individual species to whole genera.</title>
        <authorList>
            <person name="Goeker M."/>
        </authorList>
    </citation>
    <scope>NUCLEOTIDE SEQUENCE [LARGE SCALE GENOMIC DNA]</scope>
    <source>
        <strain evidence="5 6">DSM 19711</strain>
    </source>
</reference>
<feature type="chain" id="PRO_5038729390" evidence="3">
    <location>
        <begin position="31"/>
        <end position="366"/>
    </location>
</feature>
<dbReference type="InterPro" id="IPR018114">
    <property type="entry name" value="TRYPSIN_HIS"/>
</dbReference>
<dbReference type="Proteomes" id="UP000238083">
    <property type="component" value="Unassembled WGS sequence"/>
</dbReference>
<dbReference type="InterPro" id="IPR050966">
    <property type="entry name" value="Glutamyl_endopeptidase"/>
</dbReference>
<dbReference type="GO" id="GO:0006508">
    <property type="term" value="P:proteolysis"/>
    <property type="evidence" value="ECO:0007669"/>
    <property type="project" value="InterPro"/>
</dbReference>
<feature type="region of interest" description="Disordered" evidence="2">
    <location>
        <begin position="69"/>
        <end position="131"/>
    </location>
</feature>
<dbReference type="AlphaFoldDB" id="A0A2T0RBQ9"/>
<dbReference type="OrthoDB" id="5121599at2"/>
<dbReference type="Pfam" id="PF00089">
    <property type="entry name" value="Trypsin"/>
    <property type="match status" value="1"/>
</dbReference>
<accession>A0A2T0RBQ9</accession>
<evidence type="ECO:0000313" key="5">
    <source>
        <dbReference type="EMBL" id="PRY18577.1"/>
    </source>
</evidence>
<dbReference type="InterPro" id="IPR001254">
    <property type="entry name" value="Trypsin_dom"/>
</dbReference>
<gene>
    <name evidence="5" type="ORF">CLV37_101823</name>
</gene>